<feature type="compositionally biased region" description="Basic and acidic residues" evidence="5">
    <location>
        <begin position="166"/>
        <end position="177"/>
    </location>
</feature>
<feature type="transmembrane region" description="Helical" evidence="6">
    <location>
        <begin position="1309"/>
        <end position="1329"/>
    </location>
</feature>
<feature type="transmembrane region" description="Helical" evidence="6">
    <location>
        <begin position="1129"/>
        <end position="1151"/>
    </location>
</feature>
<feature type="compositionally biased region" description="Polar residues" evidence="5">
    <location>
        <begin position="266"/>
        <end position="286"/>
    </location>
</feature>
<feature type="transmembrane region" description="Helical" evidence="6">
    <location>
        <begin position="1197"/>
        <end position="1222"/>
    </location>
</feature>
<dbReference type="Pfam" id="PF18151">
    <property type="entry name" value="DUF5601"/>
    <property type="match status" value="1"/>
</dbReference>
<dbReference type="InterPro" id="IPR037191">
    <property type="entry name" value="VPS9_dom_sf"/>
</dbReference>
<proteinExistence type="predicted"/>
<accession>A0A8H3I7U1</accession>
<dbReference type="InterPro" id="IPR003123">
    <property type="entry name" value="VPS9"/>
</dbReference>
<feature type="transmembrane region" description="Helical" evidence="6">
    <location>
        <begin position="1442"/>
        <end position="1462"/>
    </location>
</feature>
<feature type="compositionally biased region" description="Polar residues" evidence="5">
    <location>
        <begin position="154"/>
        <end position="163"/>
    </location>
</feature>
<dbReference type="SUPFAM" id="SSF103473">
    <property type="entry name" value="MFS general substrate transporter"/>
    <property type="match status" value="1"/>
</dbReference>
<dbReference type="EMBL" id="CAJPDS010000009">
    <property type="protein sequence ID" value="CAF9910615.1"/>
    <property type="molecule type" value="Genomic_DNA"/>
</dbReference>
<feature type="compositionally biased region" description="Basic and acidic residues" evidence="5">
    <location>
        <begin position="727"/>
        <end position="758"/>
    </location>
</feature>
<evidence type="ECO:0000256" key="4">
    <source>
        <dbReference type="ARBA" id="ARBA00023136"/>
    </source>
</evidence>
<dbReference type="OrthoDB" id="300289at2759"/>
<evidence type="ECO:0000256" key="1">
    <source>
        <dbReference type="ARBA" id="ARBA00004141"/>
    </source>
</evidence>
<dbReference type="PANTHER" id="PTHR23502:SF23">
    <property type="entry name" value="FLUCONAZOLE RESISTANCE PROTEIN 1"/>
    <property type="match status" value="1"/>
</dbReference>
<comment type="subcellular location">
    <subcellularLocation>
        <location evidence="1">Membrane</location>
        <topology evidence="1">Multi-pass membrane protein</topology>
    </subcellularLocation>
</comment>
<keyword evidence="3 6" id="KW-1133">Transmembrane helix</keyword>
<feature type="compositionally biased region" description="Basic and acidic residues" evidence="5">
    <location>
        <begin position="984"/>
        <end position="994"/>
    </location>
</feature>
<evidence type="ECO:0000256" key="3">
    <source>
        <dbReference type="ARBA" id="ARBA00022989"/>
    </source>
</evidence>
<dbReference type="Gene3D" id="1.10.246.120">
    <property type="match status" value="1"/>
</dbReference>
<dbReference type="Gene3D" id="1.20.1050.80">
    <property type="entry name" value="VPS9 domain"/>
    <property type="match status" value="1"/>
</dbReference>
<dbReference type="Pfam" id="PF02204">
    <property type="entry name" value="VPS9"/>
    <property type="match status" value="1"/>
</dbReference>
<dbReference type="GO" id="GO:1990961">
    <property type="term" value="P:xenobiotic detoxification by transmembrane export across the plasma membrane"/>
    <property type="evidence" value="ECO:0007669"/>
    <property type="project" value="TreeGrafter"/>
</dbReference>
<dbReference type="Gene3D" id="1.10.8.10">
    <property type="entry name" value="DNA helicase RuvA subunit, C-terminal domain"/>
    <property type="match status" value="1"/>
</dbReference>
<feature type="domain" description="VPS9" evidence="8">
    <location>
        <begin position="448"/>
        <end position="588"/>
    </location>
</feature>
<dbReference type="Gene3D" id="1.20.1250.20">
    <property type="entry name" value="MFS general substrate transporter like domains"/>
    <property type="match status" value="1"/>
</dbReference>
<evidence type="ECO:0000313" key="9">
    <source>
        <dbReference type="EMBL" id="CAF9910615.1"/>
    </source>
</evidence>
<comment type="caution">
    <text evidence="9">The sequence shown here is derived from an EMBL/GenBank/DDBJ whole genome shotgun (WGS) entry which is preliminary data.</text>
</comment>
<evidence type="ECO:0000256" key="6">
    <source>
        <dbReference type="SAM" id="Phobius"/>
    </source>
</evidence>
<evidence type="ECO:0008006" key="11">
    <source>
        <dbReference type="Google" id="ProtNLM"/>
    </source>
</evidence>
<dbReference type="CDD" id="cd17323">
    <property type="entry name" value="MFS_Tpo1_MDR_like"/>
    <property type="match status" value="1"/>
</dbReference>
<evidence type="ECO:0000259" key="7">
    <source>
        <dbReference type="PROSITE" id="PS50850"/>
    </source>
</evidence>
<dbReference type="GO" id="GO:0005886">
    <property type="term" value="C:plasma membrane"/>
    <property type="evidence" value="ECO:0007669"/>
    <property type="project" value="TreeGrafter"/>
</dbReference>
<feature type="transmembrane region" description="Helical" evidence="6">
    <location>
        <begin position="1349"/>
        <end position="1368"/>
    </location>
</feature>
<dbReference type="PANTHER" id="PTHR23502">
    <property type="entry name" value="MAJOR FACILITATOR SUPERFAMILY"/>
    <property type="match status" value="1"/>
</dbReference>
<organism evidence="9 10">
    <name type="scientific">Heterodermia speciosa</name>
    <dbReference type="NCBI Taxonomy" id="116794"/>
    <lineage>
        <taxon>Eukaryota</taxon>
        <taxon>Fungi</taxon>
        <taxon>Dikarya</taxon>
        <taxon>Ascomycota</taxon>
        <taxon>Pezizomycotina</taxon>
        <taxon>Lecanoromycetes</taxon>
        <taxon>OSLEUM clade</taxon>
        <taxon>Lecanoromycetidae</taxon>
        <taxon>Caliciales</taxon>
        <taxon>Physciaceae</taxon>
        <taxon>Heterodermia</taxon>
    </lineage>
</organism>
<feature type="region of interest" description="Disordered" evidence="5">
    <location>
        <begin position="954"/>
        <end position="1001"/>
    </location>
</feature>
<feature type="compositionally biased region" description="Polar residues" evidence="5">
    <location>
        <begin position="97"/>
        <end position="109"/>
    </location>
</feature>
<keyword evidence="2 6" id="KW-0812">Transmembrane</keyword>
<feature type="compositionally biased region" description="Polar residues" evidence="5">
    <location>
        <begin position="243"/>
        <end position="252"/>
    </location>
</feature>
<feature type="domain" description="Major facilitator superfamily (MFS) profile" evidence="7">
    <location>
        <begin position="1034"/>
        <end position="1471"/>
    </location>
</feature>
<feature type="region of interest" description="Disordered" evidence="5">
    <location>
        <begin position="266"/>
        <end position="323"/>
    </location>
</feature>
<evidence type="ECO:0000313" key="10">
    <source>
        <dbReference type="Proteomes" id="UP000664521"/>
    </source>
</evidence>
<feature type="transmembrane region" description="Helical" evidence="6">
    <location>
        <begin position="876"/>
        <end position="898"/>
    </location>
</feature>
<feature type="transmembrane region" description="Helical" evidence="6">
    <location>
        <begin position="1270"/>
        <end position="1289"/>
    </location>
</feature>
<feature type="transmembrane region" description="Helical" evidence="6">
    <location>
        <begin position="1034"/>
        <end position="1055"/>
    </location>
</feature>
<dbReference type="GO" id="GO:0015244">
    <property type="term" value="F:fluconazole transmembrane transporter activity"/>
    <property type="evidence" value="ECO:0007669"/>
    <property type="project" value="TreeGrafter"/>
</dbReference>
<dbReference type="SMART" id="SM00167">
    <property type="entry name" value="VPS9"/>
    <property type="match status" value="1"/>
</dbReference>
<dbReference type="SUPFAM" id="SSF46934">
    <property type="entry name" value="UBA-like"/>
    <property type="match status" value="1"/>
</dbReference>
<feature type="compositionally biased region" description="Polar residues" evidence="5">
    <location>
        <begin position="191"/>
        <end position="202"/>
    </location>
</feature>
<name>A0A8H3I7U1_9LECA</name>
<dbReference type="Proteomes" id="UP000664521">
    <property type="component" value="Unassembled WGS sequence"/>
</dbReference>
<dbReference type="PROSITE" id="PS51205">
    <property type="entry name" value="VPS9"/>
    <property type="match status" value="1"/>
</dbReference>
<feature type="transmembrane region" description="Helical" evidence="6">
    <location>
        <begin position="1374"/>
        <end position="1398"/>
    </location>
</feature>
<dbReference type="InterPro" id="IPR041545">
    <property type="entry name" value="DUF5601"/>
</dbReference>
<dbReference type="InterPro" id="IPR009060">
    <property type="entry name" value="UBA-like_sf"/>
</dbReference>
<gene>
    <name evidence="9" type="ORF">HETSPECPRED_010122</name>
</gene>
<sequence>MSSIGKSSALAAGLQSGTKEETPQQHGAEDSVSNRQVPGDNTHWESKLPIENSNVHGGNSLRENDQFGERPGTALDTPSQPFNENDGSSAAERQHLSVIQSLQPQNSNHGVPYPQADFSKEEYVDPTPKTPRFSHSPVRSSIDEASLSRKKSDTNVTNQSEPQSRYGEKDRDRRDTPAEMAEGEGDDHSQSEIQSIMDQFGSNEPDPYQEEAMPPSVEADSSNLQTPIFHPPRKSSLEPARQTIPTPVSVQKQATLPSSYMSDMAQLNQQHDSETPKTPSIRSFRSAQAVPPATSDPRAPLSPQSSISIQKAPPPEPDPEPDLPFDFHRFLEQLRHRTADPVAKFLRSFLVEFGKKQWMVHEQVKIISDFLAFITNKMAHCDIWRGISDAEFDNAKEGMEKLVMNRLYSQTFSPAISPTPSAQDNKGKKKSIANLAGSARKGQHQEDIERDDILGQKIRIYGWIEEIHLDIPPVDESGRRFLSLAQQELLKIKTYRAPRDKIICVLNCCKVIFGLLRNAKTSDTSADSFVPLLIYVVLHANPDHLVSNVQYILRFRNQEKLGGEAGYYLSSLMGAIQFIENLDRTSLTISDKDFESKVEAAVSMIAEKHKAPPTPPRPPQISEKSTLSEPAIVPRNSSEVEYAPSRKPGSLLHSKEQPGDPNAFGESSAVSGLLRTIQRPLSGLGRMFSDDSPAIQRAGDRGRQGSAVLQPDPPRRLSPAVFQPPRDSVESKRSEDGSRQDYTIEKSHSSRLSAEDAAARQASAEAAEAQRIQRSEHADIVETLAGMFPDLDRDLIDDVVRQKQGSAQLIGNTTVMKMVSRIGSRWWEYSGSGLAFLQAPGNLTEATIPALGSDFDLRLPTADFVMDFLANRIVAAYGYLIYSSPVLFLRCNAAFDLYSTRRAAFIMAELLRDTVFGHCIRFVTKGNYLQFAEEKDPSIWKRYLHADKTGNMARHGHVGPAADDSDHSIESQEQPDGSLSPARDSNHSRLEKLRTTNTVGQKIDQEKGRDVNIVEWFGADDPENPMNWSLPKKVFVTALICLLTTSVYIGSAIYTPGIETVVEQFEVSQVAATLGLTLFVAGYGLGPMIWAPMSEIPQIGRNPVYVGTLALFVLLQVPTALAVNFGMLLAFRFITGFVGSPVLATGGASIGDMFRPQKRAYGIGIWGISAICGPVLGPLVGGFAAQAEDWKWTIWELMWLSGFCLLIVVLFLPETSSSNILFRRARRLRKLTGRDNLRTEAEILAEHMTPKDIALIALIRPVTLNFLEPMVFLLNIYIALIYGLLYIWFESFPIVFEGVYRFELGQEGLAYIGILLGAVVVIPPFFWYLHHYTEPQFNDNGELKPEKRLPPAFVGAFCIPICLFWFGWSARPDIHWIMPIIGSAWFSIGAFLLFNSVLNYLPDAYPEYAASVLAGNDLVRSSFGAGFPLFATAMYKHLGVDWASSTLAFLSIAFIPIPFVLYKYGEVLRRKSRHARKDF</sequence>
<dbReference type="FunFam" id="1.20.1250.20:FF:000011">
    <property type="entry name" value="MFS multidrug transporter, putative"/>
    <property type="match status" value="1"/>
</dbReference>
<feature type="compositionally biased region" description="Polar residues" evidence="5">
    <location>
        <begin position="76"/>
        <end position="88"/>
    </location>
</feature>
<keyword evidence="4 6" id="KW-0472">Membrane</keyword>
<evidence type="ECO:0000259" key="8">
    <source>
        <dbReference type="PROSITE" id="PS51205"/>
    </source>
</evidence>
<feature type="transmembrane region" description="Helical" evidence="6">
    <location>
        <begin position="1103"/>
        <end position="1123"/>
    </location>
</feature>
<feature type="transmembrane region" description="Helical" evidence="6">
    <location>
        <begin position="1067"/>
        <end position="1091"/>
    </location>
</feature>
<dbReference type="InterPro" id="IPR011701">
    <property type="entry name" value="MFS"/>
</dbReference>
<dbReference type="PROSITE" id="PS50850">
    <property type="entry name" value="MFS"/>
    <property type="match status" value="1"/>
</dbReference>
<feature type="compositionally biased region" description="Basic and acidic residues" evidence="5">
    <location>
        <begin position="18"/>
        <end position="29"/>
    </location>
</feature>
<dbReference type="InterPro" id="IPR020846">
    <property type="entry name" value="MFS_dom"/>
</dbReference>
<feature type="transmembrane region" description="Helical" evidence="6">
    <location>
        <begin position="1418"/>
        <end position="1436"/>
    </location>
</feature>
<feature type="region of interest" description="Disordered" evidence="5">
    <location>
        <begin position="607"/>
        <end position="667"/>
    </location>
</feature>
<feature type="region of interest" description="Disordered" evidence="5">
    <location>
        <begin position="1"/>
        <end position="252"/>
    </location>
</feature>
<reference evidence="9" key="1">
    <citation type="submission" date="2021-03" db="EMBL/GenBank/DDBJ databases">
        <authorList>
            <person name="Tagirdzhanova G."/>
        </authorList>
    </citation>
    <scope>NUCLEOTIDE SEQUENCE</scope>
</reference>
<evidence type="ECO:0000256" key="2">
    <source>
        <dbReference type="ARBA" id="ARBA00022692"/>
    </source>
</evidence>
<dbReference type="SUPFAM" id="SSF109993">
    <property type="entry name" value="VPS9 domain"/>
    <property type="match status" value="1"/>
</dbReference>
<feature type="region of interest" description="Disordered" evidence="5">
    <location>
        <begin position="684"/>
        <end position="766"/>
    </location>
</feature>
<dbReference type="InterPro" id="IPR036259">
    <property type="entry name" value="MFS_trans_sf"/>
</dbReference>
<protein>
    <recommendedName>
        <fullName evidence="11">Major facilitator superfamily (MFS) profile domain-containing protein</fullName>
    </recommendedName>
</protein>
<dbReference type="Pfam" id="PF07690">
    <property type="entry name" value="MFS_1"/>
    <property type="match status" value="1"/>
</dbReference>
<keyword evidence="10" id="KW-1185">Reference proteome</keyword>
<evidence type="ECO:0000256" key="5">
    <source>
        <dbReference type="SAM" id="MobiDB-lite"/>
    </source>
</evidence>
<feature type="transmembrane region" description="Helical" evidence="6">
    <location>
        <begin position="1163"/>
        <end position="1185"/>
    </location>
</feature>